<sequence length="116" mass="12347">MLSLSSWSVDGPAVVTASSTSTLSILPEWTFKVEELGLGVSKARPISTSLIVVVGEGTSLWSGSSTLKFKEERNGSKGCSMDPGSDHNPNRETSEGVSLAMWLSLMIFSLECCDSE</sequence>
<evidence type="ECO:0000313" key="2">
    <source>
        <dbReference type="Proteomes" id="UP001056120"/>
    </source>
</evidence>
<name>A0ACB9E6Q5_9ASTR</name>
<gene>
    <name evidence="1" type="ORF">L1987_54286</name>
</gene>
<dbReference type="Proteomes" id="UP001056120">
    <property type="component" value="Linkage Group LG18"/>
</dbReference>
<organism evidence="1 2">
    <name type="scientific">Smallanthus sonchifolius</name>
    <dbReference type="NCBI Taxonomy" id="185202"/>
    <lineage>
        <taxon>Eukaryota</taxon>
        <taxon>Viridiplantae</taxon>
        <taxon>Streptophyta</taxon>
        <taxon>Embryophyta</taxon>
        <taxon>Tracheophyta</taxon>
        <taxon>Spermatophyta</taxon>
        <taxon>Magnoliopsida</taxon>
        <taxon>eudicotyledons</taxon>
        <taxon>Gunneridae</taxon>
        <taxon>Pentapetalae</taxon>
        <taxon>asterids</taxon>
        <taxon>campanulids</taxon>
        <taxon>Asterales</taxon>
        <taxon>Asteraceae</taxon>
        <taxon>Asteroideae</taxon>
        <taxon>Heliantheae alliance</taxon>
        <taxon>Millerieae</taxon>
        <taxon>Smallanthus</taxon>
    </lineage>
</organism>
<reference evidence="1 2" key="2">
    <citation type="journal article" date="2022" name="Mol. Ecol. Resour.">
        <title>The genomes of chicory, endive, great burdock and yacon provide insights into Asteraceae paleo-polyploidization history and plant inulin production.</title>
        <authorList>
            <person name="Fan W."/>
            <person name="Wang S."/>
            <person name="Wang H."/>
            <person name="Wang A."/>
            <person name="Jiang F."/>
            <person name="Liu H."/>
            <person name="Zhao H."/>
            <person name="Xu D."/>
            <person name="Zhang Y."/>
        </authorList>
    </citation>
    <scope>NUCLEOTIDE SEQUENCE [LARGE SCALE GENOMIC DNA]</scope>
    <source>
        <strain evidence="2">cv. Yunnan</strain>
        <tissue evidence="1">Leaves</tissue>
    </source>
</reference>
<dbReference type="EMBL" id="CM042035">
    <property type="protein sequence ID" value="KAI3754502.1"/>
    <property type="molecule type" value="Genomic_DNA"/>
</dbReference>
<reference evidence="2" key="1">
    <citation type="journal article" date="2022" name="Mol. Ecol. Resour.">
        <title>The genomes of chicory, endive, great burdock and yacon provide insights into Asteraceae palaeo-polyploidization history and plant inulin production.</title>
        <authorList>
            <person name="Fan W."/>
            <person name="Wang S."/>
            <person name="Wang H."/>
            <person name="Wang A."/>
            <person name="Jiang F."/>
            <person name="Liu H."/>
            <person name="Zhao H."/>
            <person name="Xu D."/>
            <person name="Zhang Y."/>
        </authorList>
    </citation>
    <scope>NUCLEOTIDE SEQUENCE [LARGE SCALE GENOMIC DNA]</scope>
    <source>
        <strain evidence="2">cv. Yunnan</strain>
    </source>
</reference>
<protein>
    <submittedName>
        <fullName evidence="1">Uncharacterized protein</fullName>
    </submittedName>
</protein>
<keyword evidence="2" id="KW-1185">Reference proteome</keyword>
<accession>A0ACB9E6Q5</accession>
<comment type="caution">
    <text evidence="1">The sequence shown here is derived from an EMBL/GenBank/DDBJ whole genome shotgun (WGS) entry which is preliminary data.</text>
</comment>
<evidence type="ECO:0000313" key="1">
    <source>
        <dbReference type="EMBL" id="KAI3754502.1"/>
    </source>
</evidence>
<proteinExistence type="predicted"/>